<dbReference type="KEGG" id="psyt:DSAG12_02233"/>
<keyword evidence="2" id="KW-1185">Reference proteome</keyword>
<protein>
    <recommendedName>
        <fullName evidence="3">DNA alkylation repair enzyme</fullName>
    </recommendedName>
</protein>
<dbReference type="AlphaFoldDB" id="A0A5B9DCC1"/>
<reference evidence="1 2" key="2">
    <citation type="journal article" date="2024" name="Int. J. Syst. Evol. Microbiol.">
        <title>Promethearchaeum syntrophicum gen. nov., sp. nov., an anaerobic, obligately syntrophic archaeon, the first isolate of the lineage 'Asgard' archaea, and proposal of the new archaeal phylum Promethearchaeota phyl. nov. and kingdom Promethearchaeati regn. nov.</title>
        <authorList>
            <person name="Imachi H."/>
            <person name="Nobu M.K."/>
            <person name="Kato S."/>
            <person name="Takaki Y."/>
            <person name="Miyazaki M."/>
            <person name="Miyata M."/>
            <person name="Ogawara M."/>
            <person name="Saito Y."/>
            <person name="Sakai S."/>
            <person name="Tahara Y.O."/>
            <person name="Takano Y."/>
            <person name="Tasumi E."/>
            <person name="Uematsu K."/>
            <person name="Yoshimura T."/>
            <person name="Itoh T."/>
            <person name="Ohkuma M."/>
            <person name="Takai K."/>
        </authorList>
    </citation>
    <scope>NUCLEOTIDE SEQUENCE [LARGE SCALE GENOMIC DNA]</scope>
    <source>
        <strain evidence="1 2">MK-D1</strain>
    </source>
</reference>
<sequence length="158" mass="18168">MSISSKSAIIKRTIKSFSEKAELFNLPLKNSEINNIRLFLQHEYEIIPDKERIGKGSVYIAMNTAAGFVKILKDRKNFDNSNFSIQIFNHGKEIKDINLKNFAIAFLAETVSHSDINIDKVLNQAKTWANDSEWEIREMSGYIIRKSLKNFPVKTLQT</sequence>
<proteinExistence type="predicted"/>
<reference evidence="1 2" key="1">
    <citation type="journal article" date="2020" name="Nature">
        <title>Isolation of an archaeon at the prokaryote-eukaryote interface.</title>
        <authorList>
            <person name="Imachi H."/>
            <person name="Nobu M.K."/>
            <person name="Nakahara N."/>
            <person name="Morono Y."/>
            <person name="Ogawara M."/>
            <person name="Takaki Y."/>
            <person name="Takano Y."/>
            <person name="Uematsu K."/>
            <person name="Ikuta T."/>
            <person name="Ito M."/>
            <person name="Matsui Y."/>
            <person name="Miyazaki M."/>
            <person name="Murata K."/>
            <person name="Saito Y."/>
            <person name="Sakai S."/>
            <person name="Song C."/>
            <person name="Tasumi E."/>
            <person name="Yamanaka Y."/>
            <person name="Yamaguchi T."/>
            <person name="Kamagata Y."/>
            <person name="Tamaki H."/>
            <person name="Takai K."/>
        </authorList>
    </citation>
    <scope>NUCLEOTIDE SEQUENCE [LARGE SCALE GENOMIC DNA]</scope>
    <source>
        <strain evidence="1 2">MK-D1</strain>
    </source>
</reference>
<dbReference type="Proteomes" id="UP000321408">
    <property type="component" value="Chromosome"/>
</dbReference>
<name>A0A5B9DCC1_9ARCH</name>
<organism evidence="1 2">
    <name type="scientific">Promethearchaeum syntrophicum</name>
    <dbReference type="NCBI Taxonomy" id="2594042"/>
    <lineage>
        <taxon>Archaea</taxon>
        <taxon>Promethearchaeati</taxon>
        <taxon>Promethearchaeota</taxon>
        <taxon>Promethearchaeia</taxon>
        <taxon>Promethearchaeales</taxon>
        <taxon>Promethearchaeaceae</taxon>
        <taxon>Promethearchaeum</taxon>
    </lineage>
</organism>
<dbReference type="EMBL" id="CP042905">
    <property type="protein sequence ID" value="QEE16403.2"/>
    <property type="molecule type" value="Genomic_DNA"/>
</dbReference>
<evidence type="ECO:0000313" key="1">
    <source>
        <dbReference type="EMBL" id="QEE16403.2"/>
    </source>
</evidence>
<gene>
    <name evidence="1" type="ORF">DSAG12_02233</name>
</gene>
<evidence type="ECO:0008006" key="3">
    <source>
        <dbReference type="Google" id="ProtNLM"/>
    </source>
</evidence>
<accession>A0A5B9DCC1</accession>
<evidence type="ECO:0000313" key="2">
    <source>
        <dbReference type="Proteomes" id="UP000321408"/>
    </source>
</evidence>